<evidence type="ECO:0000313" key="11">
    <source>
        <dbReference type="Proteomes" id="UP000477951"/>
    </source>
</evidence>
<dbReference type="GO" id="GO:0006633">
    <property type="term" value="P:fatty acid biosynthetic process"/>
    <property type="evidence" value="ECO:0007669"/>
    <property type="project" value="TreeGrafter"/>
</dbReference>
<dbReference type="GeneID" id="60684477"/>
<evidence type="ECO:0000313" key="3">
    <source>
        <dbReference type="EMBL" id="MUO45062.1"/>
    </source>
</evidence>
<dbReference type="OMA" id="YDPQRFH"/>
<dbReference type="InterPro" id="IPR029069">
    <property type="entry name" value="HotDog_dom_sf"/>
</dbReference>
<evidence type="ECO:0000313" key="8">
    <source>
        <dbReference type="Proteomes" id="UP000179536"/>
    </source>
</evidence>
<evidence type="ECO:0000313" key="10">
    <source>
        <dbReference type="Proteomes" id="UP000440716"/>
    </source>
</evidence>
<proteinExistence type="predicted"/>
<evidence type="ECO:0000259" key="1">
    <source>
        <dbReference type="Pfam" id="PF01575"/>
    </source>
</evidence>
<dbReference type="Pfam" id="PF01575">
    <property type="entry name" value="MaoC_dehydratas"/>
    <property type="match status" value="1"/>
</dbReference>
<dbReference type="EMBL" id="MBFA02000013">
    <property type="protein sequence ID" value="MUP11958.1"/>
    <property type="molecule type" value="Genomic_DNA"/>
</dbReference>
<dbReference type="InterPro" id="IPR002539">
    <property type="entry name" value="MaoC-like_dom"/>
</dbReference>
<dbReference type="Proteomes" id="UP000477951">
    <property type="component" value="Unassembled WGS sequence"/>
</dbReference>
<evidence type="ECO:0000313" key="4">
    <source>
        <dbReference type="EMBL" id="MUP11958.1"/>
    </source>
</evidence>
<name>A0A109CM55_AGRVI</name>
<dbReference type="OrthoDB" id="9797938at2"/>
<dbReference type="Proteomes" id="UP000179536">
    <property type="component" value="Unassembled WGS sequence"/>
</dbReference>
<dbReference type="PANTHER" id="PTHR43437:SF3">
    <property type="entry name" value="HYDROXYACYL-THIOESTER DEHYDRATASE TYPE 2, MITOCHONDRIAL"/>
    <property type="match status" value="1"/>
</dbReference>
<accession>A0A109CM55</accession>
<organism evidence="5 11">
    <name type="scientific">Agrobacterium vitis</name>
    <name type="common">Rhizobium vitis</name>
    <dbReference type="NCBI Taxonomy" id="373"/>
    <lineage>
        <taxon>Bacteria</taxon>
        <taxon>Pseudomonadati</taxon>
        <taxon>Pseudomonadota</taxon>
        <taxon>Alphaproteobacteria</taxon>
        <taxon>Hyphomicrobiales</taxon>
        <taxon>Rhizobiaceae</taxon>
        <taxon>Rhizobium/Agrobacterium group</taxon>
        <taxon>Agrobacterium</taxon>
    </lineage>
</organism>
<dbReference type="EMBL" id="QUSG01000012">
    <property type="protein sequence ID" value="KAA3525306.1"/>
    <property type="molecule type" value="Genomic_DNA"/>
</dbReference>
<dbReference type="Gene3D" id="3.10.129.10">
    <property type="entry name" value="Hotdog Thioesterase"/>
    <property type="match status" value="1"/>
</dbReference>
<dbReference type="EMBL" id="WPHR01000014">
    <property type="protein sequence ID" value="MUZ74298.1"/>
    <property type="molecule type" value="Genomic_DNA"/>
</dbReference>
<dbReference type="EMBL" id="MBFE02000027">
    <property type="protein sequence ID" value="MUO45062.1"/>
    <property type="molecule type" value="Genomic_DNA"/>
</dbReference>
<evidence type="ECO:0000313" key="5">
    <source>
        <dbReference type="EMBL" id="MUZ74298.1"/>
    </source>
</evidence>
<dbReference type="CDD" id="cd03454">
    <property type="entry name" value="YdeM"/>
    <property type="match status" value="1"/>
</dbReference>
<dbReference type="AlphaFoldDB" id="A0A109CM55"/>
<dbReference type="Proteomes" id="UP000436911">
    <property type="component" value="Unassembled WGS sequence"/>
</dbReference>
<reference evidence="7 8" key="2">
    <citation type="submission" date="2019-11" db="EMBL/GenBank/DDBJ databases">
        <title>Whole-genome sequencing of Allorhizobium vitis.</title>
        <authorList>
            <person name="Gan H.M."/>
            <person name="Savka M.A."/>
        </authorList>
    </citation>
    <scope>NUCLEOTIDE SEQUENCE [LARGE SCALE GENOMIC DNA]</scope>
    <source>
        <strain evidence="4 8">RF2/1</strain>
        <strain evidence="3 7">T1/7</strain>
    </source>
</reference>
<reference evidence="2 9" key="1">
    <citation type="submission" date="2018-08" db="EMBL/GenBank/DDBJ databases">
        <title>Genome sequencing of Agrobacterium vitis strain ICMP 10754.</title>
        <authorList>
            <person name="Visnovsky S.B."/>
            <person name="Pitman A.R."/>
        </authorList>
    </citation>
    <scope>NUCLEOTIDE SEQUENCE [LARGE SCALE GENOMIC DNA]</scope>
    <source>
        <strain evidence="2 9">ICMP 10754</strain>
    </source>
</reference>
<dbReference type="Proteomes" id="UP000179454">
    <property type="component" value="Unassembled WGS sequence"/>
</dbReference>
<sequence length="161" mass="18033">MRMVDLFPFEQKVVLGTRHFNAEDIIRFATKFDPQPFHVDAEAAKSYVFGGLCASGWHTCSVWMRTFLDFMGEANAKAIAEGVTPPRLGPSPGFTDLKWLKPVYAGDDITYSLTAQNSRALRSRPGWHLHASVAEGMNQQGEPVLRFVSTVLEQENDNERS</sequence>
<protein>
    <submittedName>
        <fullName evidence="2 5">Dehydratase</fullName>
    </submittedName>
</protein>
<dbReference type="Proteomes" id="UP000440716">
    <property type="component" value="Unassembled WGS sequence"/>
</dbReference>
<feature type="domain" description="MaoC-like" evidence="1">
    <location>
        <begin position="17"/>
        <end position="122"/>
    </location>
</feature>
<keyword evidence="7" id="KW-1185">Reference proteome</keyword>
<dbReference type="EMBL" id="WPHU01000003">
    <property type="protein sequence ID" value="MVA56121.1"/>
    <property type="molecule type" value="Genomic_DNA"/>
</dbReference>
<dbReference type="GO" id="GO:0019171">
    <property type="term" value="F:(3R)-hydroxyacyl-[acyl-carrier-protein] dehydratase activity"/>
    <property type="evidence" value="ECO:0007669"/>
    <property type="project" value="TreeGrafter"/>
</dbReference>
<comment type="caution">
    <text evidence="5">The sequence shown here is derived from an EMBL/GenBank/DDBJ whole genome shotgun (WGS) entry which is preliminary data.</text>
</comment>
<gene>
    <name evidence="4" type="ORF">BBK91_019035</name>
    <name evidence="3" type="ORF">BBL17_025150</name>
    <name evidence="2" type="ORF">DXT89_18420</name>
    <name evidence="6" type="ORF">GOZ88_08340</name>
    <name evidence="5" type="ORF">GOZ90_16540</name>
</gene>
<dbReference type="PANTHER" id="PTHR43437">
    <property type="entry name" value="HYDROXYACYL-THIOESTER DEHYDRATASE TYPE 2, MITOCHONDRIAL-RELATED"/>
    <property type="match status" value="1"/>
</dbReference>
<evidence type="ECO:0000313" key="7">
    <source>
        <dbReference type="Proteomes" id="UP000179454"/>
    </source>
</evidence>
<evidence type="ECO:0000313" key="9">
    <source>
        <dbReference type="Proteomes" id="UP000436911"/>
    </source>
</evidence>
<evidence type="ECO:0000313" key="6">
    <source>
        <dbReference type="EMBL" id="MVA56121.1"/>
    </source>
</evidence>
<dbReference type="InterPro" id="IPR050965">
    <property type="entry name" value="UPF0336/Enoyl-CoA_hydratase"/>
</dbReference>
<evidence type="ECO:0000313" key="2">
    <source>
        <dbReference type="EMBL" id="KAA3525306.1"/>
    </source>
</evidence>
<dbReference type="SUPFAM" id="SSF54637">
    <property type="entry name" value="Thioesterase/thiol ester dehydrase-isomerase"/>
    <property type="match status" value="1"/>
</dbReference>
<dbReference type="RefSeq" id="WP_015916711.1">
    <property type="nucleotide sequence ID" value="NZ_AP023268.1"/>
</dbReference>
<reference evidence="10 11" key="3">
    <citation type="submission" date="2019-12" db="EMBL/GenBank/DDBJ databases">
        <title>Whole-genome sequencing of Allorhizobium vitis.</title>
        <authorList>
            <person name="Gan H.M."/>
            <person name="Szegedi E."/>
            <person name="Burr T."/>
            <person name="Savka M.A."/>
        </authorList>
    </citation>
    <scope>NUCLEOTIDE SEQUENCE [LARGE SCALE GENOMIC DNA]</scope>
    <source>
        <strain evidence="6 10">CG415</strain>
        <strain evidence="5 11">CG516</strain>
    </source>
</reference>